<dbReference type="Proteomes" id="UP001190700">
    <property type="component" value="Unassembled WGS sequence"/>
</dbReference>
<sequence>MAVEQKLLLSTLGTLNKAQEAREGVIGALQRMLQKQGSVLLLPTIPGVAPLQALPSEGTAAWFDTAEQLLALASLAGLPQVSIPVTFPGVDGATSVSLVGGHGSDAMLLDCAVHLVPRLHAAIAVNAASRLEDDIPSGPSRQEKADVSQEDEVGTAEEEQALQEWLTQKGISLEYAYPPAVDGGTASVQS</sequence>
<feature type="compositionally biased region" description="Acidic residues" evidence="1">
    <location>
        <begin position="148"/>
        <end position="160"/>
    </location>
</feature>
<dbReference type="SUPFAM" id="SSF75304">
    <property type="entry name" value="Amidase signature (AS) enzymes"/>
    <property type="match status" value="1"/>
</dbReference>
<protein>
    <submittedName>
        <fullName evidence="2">Amidase 1</fullName>
    </submittedName>
</protein>
<dbReference type="PANTHER" id="PTHR46310">
    <property type="entry name" value="AMIDASE 1"/>
    <property type="match status" value="1"/>
</dbReference>
<dbReference type="AlphaFoldDB" id="A0AAE0KSM1"/>
<dbReference type="Gene3D" id="3.90.1300.10">
    <property type="entry name" value="Amidase signature (AS) domain"/>
    <property type="match status" value="1"/>
</dbReference>
<evidence type="ECO:0000256" key="1">
    <source>
        <dbReference type="SAM" id="MobiDB-lite"/>
    </source>
</evidence>
<dbReference type="PANTHER" id="PTHR46310:SF7">
    <property type="entry name" value="AMIDASE 1"/>
    <property type="match status" value="1"/>
</dbReference>
<feature type="region of interest" description="Disordered" evidence="1">
    <location>
        <begin position="132"/>
        <end position="160"/>
    </location>
</feature>
<evidence type="ECO:0000313" key="3">
    <source>
        <dbReference type="Proteomes" id="UP001190700"/>
    </source>
</evidence>
<evidence type="ECO:0000313" key="2">
    <source>
        <dbReference type="EMBL" id="KAK3258934.1"/>
    </source>
</evidence>
<organism evidence="2 3">
    <name type="scientific">Cymbomonas tetramitiformis</name>
    <dbReference type="NCBI Taxonomy" id="36881"/>
    <lineage>
        <taxon>Eukaryota</taxon>
        <taxon>Viridiplantae</taxon>
        <taxon>Chlorophyta</taxon>
        <taxon>Pyramimonadophyceae</taxon>
        <taxon>Pyramimonadales</taxon>
        <taxon>Pyramimonadaceae</taxon>
        <taxon>Cymbomonas</taxon>
    </lineage>
</organism>
<comment type="caution">
    <text evidence="2">The sequence shown here is derived from an EMBL/GenBank/DDBJ whole genome shotgun (WGS) entry which is preliminary data.</text>
</comment>
<dbReference type="InterPro" id="IPR036928">
    <property type="entry name" value="AS_sf"/>
</dbReference>
<keyword evidence="3" id="KW-1185">Reference proteome</keyword>
<proteinExistence type="predicted"/>
<gene>
    <name evidence="2" type="ORF">CYMTET_32043</name>
</gene>
<accession>A0AAE0KSM1</accession>
<dbReference type="EMBL" id="LGRX02019139">
    <property type="protein sequence ID" value="KAK3258934.1"/>
    <property type="molecule type" value="Genomic_DNA"/>
</dbReference>
<name>A0AAE0KSM1_9CHLO</name>
<reference evidence="2 3" key="1">
    <citation type="journal article" date="2015" name="Genome Biol. Evol.">
        <title>Comparative Genomics of a Bacterivorous Green Alga Reveals Evolutionary Causalities and Consequences of Phago-Mixotrophic Mode of Nutrition.</title>
        <authorList>
            <person name="Burns J.A."/>
            <person name="Paasch A."/>
            <person name="Narechania A."/>
            <person name="Kim E."/>
        </authorList>
    </citation>
    <scope>NUCLEOTIDE SEQUENCE [LARGE SCALE GENOMIC DNA]</scope>
    <source>
        <strain evidence="2 3">PLY_AMNH</strain>
    </source>
</reference>